<organism evidence="1 2">
    <name type="scientific">Caerostris extrusa</name>
    <name type="common">Bark spider</name>
    <name type="synonym">Caerostris bankana</name>
    <dbReference type="NCBI Taxonomy" id="172846"/>
    <lineage>
        <taxon>Eukaryota</taxon>
        <taxon>Metazoa</taxon>
        <taxon>Ecdysozoa</taxon>
        <taxon>Arthropoda</taxon>
        <taxon>Chelicerata</taxon>
        <taxon>Arachnida</taxon>
        <taxon>Araneae</taxon>
        <taxon>Araneomorphae</taxon>
        <taxon>Entelegynae</taxon>
        <taxon>Araneoidea</taxon>
        <taxon>Araneidae</taxon>
        <taxon>Caerostris</taxon>
    </lineage>
</organism>
<sequence length="73" mass="8596">MKIPAEFIIPFPPNKSPRCLLGASEMKGRPVRRFRFSQQHHRKSDKNEFICLTPNFERSGLVVILRYFAKDTF</sequence>
<comment type="caution">
    <text evidence="1">The sequence shown here is derived from an EMBL/GenBank/DDBJ whole genome shotgun (WGS) entry which is preliminary data.</text>
</comment>
<dbReference type="AlphaFoldDB" id="A0AAV4QXX5"/>
<keyword evidence="2" id="KW-1185">Reference proteome</keyword>
<evidence type="ECO:0000313" key="2">
    <source>
        <dbReference type="Proteomes" id="UP001054945"/>
    </source>
</evidence>
<reference evidence="1 2" key="1">
    <citation type="submission" date="2021-06" db="EMBL/GenBank/DDBJ databases">
        <title>Caerostris extrusa draft genome.</title>
        <authorList>
            <person name="Kono N."/>
            <person name="Arakawa K."/>
        </authorList>
    </citation>
    <scope>NUCLEOTIDE SEQUENCE [LARGE SCALE GENOMIC DNA]</scope>
</reference>
<dbReference type="Proteomes" id="UP001054945">
    <property type="component" value="Unassembled WGS sequence"/>
</dbReference>
<gene>
    <name evidence="1" type="ORF">CEXT_638571</name>
</gene>
<proteinExistence type="predicted"/>
<dbReference type="EMBL" id="BPLR01006875">
    <property type="protein sequence ID" value="GIY12980.1"/>
    <property type="molecule type" value="Genomic_DNA"/>
</dbReference>
<evidence type="ECO:0000313" key="1">
    <source>
        <dbReference type="EMBL" id="GIY12980.1"/>
    </source>
</evidence>
<accession>A0AAV4QXX5</accession>
<protein>
    <submittedName>
        <fullName evidence="1">Uncharacterized protein</fullName>
    </submittedName>
</protein>
<name>A0AAV4QXX5_CAEEX</name>